<evidence type="ECO:0000313" key="2">
    <source>
        <dbReference type="EMBL" id="NHZ44868.1"/>
    </source>
</evidence>
<dbReference type="PANTHER" id="PTHR30461:SF23">
    <property type="entry name" value="DNA RECOMBINASE-RELATED"/>
    <property type="match status" value="1"/>
</dbReference>
<dbReference type="PROSITE" id="PS51737">
    <property type="entry name" value="RECOMBINASE_DNA_BIND"/>
    <property type="match status" value="1"/>
</dbReference>
<dbReference type="Proteomes" id="UP000819052">
    <property type="component" value="Unassembled WGS sequence"/>
</dbReference>
<dbReference type="InterPro" id="IPR011109">
    <property type="entry name" value="DNA_bind_recombinase_dom"/>
</dbReference>
<feature type="domain" description="Recombinase" evidence="1">
    <location>
        <begin position="159"/>
        <end position="282"/>
    </location>
</feature>
<reference evidence="2 3" key="1">
    <citation type="submission" date="2019-09" db="EMBL/GenBank/DDBJ databases">
        <title>Taxonomy of Antarctic Massilia spp.: description of Massilia rubra sp. nov., Massilia aquatica sp. nov., Massilia mucilaginosa sp. nov., Massilia frigida sp. nov. isolated from streams, lakes and regoliths.</title>
        <authorList>
            <person name="Holochova P."/>
            <person name="Sedlacek I."/>
            <person name="Kralova S."/>
            <person name="Maslanova I."/>
            <person name="Busse H.-J."/>
            <person name="Stankova E."/>
            <person name="Vrbovska V."/>
            <person name="Kovarovic V."/>
            <person name="Bartak M."/>
            <person name="Svec P."/>
            <person name="Pantucek R."/>
        </authorList>
    </citation>
    <scope>NUCLEOTIDE SEQUENCE [LARGE SCALE GENOMIC DNA]</scope>
    <source>
        <strain evidence="2 3">CCM 8693</strain>
    </source>
</reference>
<dbReference type="InterPro" id="IPR036162">
    <property type="entry name" value="Resolvase-like_N_sf"/>
</dbReference>
<dbReference type="CDD" id="cd00338">
    <property type="entry name" value="Ser_Recombinase"/>
    <property type="match status" value="1"/>
</dbReference>
<keyword evidence="3" id="KW-1185">Reference proteome</keyword>
<proteinExistence type="predicted"/>
<gene>
    <name evidence="2" type="ORF">F1609_32680</name>
</gene>
<evidence type="ECO:0000313" key="3">
    <source>
        <dbReference type="Proteomes" id="UP000819052"/>
    </source>
</evidence>
<comment type="caution">
    <text evidence="2">The sequence shown here is derived from an EMBL/GenBank/DDBJ whole genome shotgun (WGS) entry which is preliminary data.</text>
</comment>
<protein>
    <submittedName>
        <fullName evidence="2">Recombinase family protein</fullName>
    </submittedName>
</protein>
<dbReference type="Gene3D" id="3.40.50.1390">
    <property type="entry name" value="Resolvase, N-terminal catalytic domain"/>
    <property type="match status" value="1"/>
</dbReference>
<dbReference type="InterPro" id="IPR050639">
    <property type="entry name" value="SSR_resolvase"/>
</dbReference>
<accession>A0ABX0MJ13</accession>
<dbReference type="SMART" id="SM00857">
    <property type="entry name" value="Resolvase"/>
    <property type="match status" value="1"/>
</dbReference>
<dbReference type="Gene3D" id="3.90.1750.20">
    <property type="entry name" value="Putative Large Serine Recombinase, Chain B, Domain 2"/>
    <property type="match status" value="1"/>
</dbReference>
<dbReference type="Pfam" id="PF07508">
    <property type="entry name" value="Recombinase"/>
    <property type="match status" value="1"/>
</dbReference>
<name>A0ABX0MJ13_9BURK</name>
<dbReference type="PANTHER" id="PTHR30461">
    <property type="entry name" value="DNA-INVERTASE FROM LAMBDOID PROPHAGE"/>
    <property type="match status" value="1"/>
</dbReference>
<dbReference type="EMBL" id="VVIW01000043">
    <property type="protein sequence ID" value="NHZ44868.1"/>
    <property type="molecule type" value="Genomic_DNA"/>
</dbReference>
<sequence>MEIYATERGIEIVRQYMDEGKSGLRIKGRTGLLQLIEDVQTGEATFGVILVHDVTRWGRFQDVDESAYYEYVCRSHGIDVVYCAEQFQNDGSPLSSILKSLKRAMAAEYSRELSEKVFMAQCEFTALGFKQGGTAGYALRRATFGADGRQKKTLELGERKGALTDRVQFALGPAHEVAVVRRIYKWYVTDGLGDTAIAARLNELAVPSETTRPWTAWLIRGILTNEKYLGNLVFNRRSFKLSRDVVHNPAEEWIRRNDQFPALITHALFDRAAEVRRRRQQGPTDDELLEMLRRVFRKHGRITSNLITEFPGIPNAKLFGIKFGSLLHAYTLAGVDSATSFDFVTTRRAIRSTLLSTISKVRMLIDQAGGTARLIAHPGTLLINEAVTVKIVVARARIDIGGNVRWKIPTTGKPPAHFTIALQMEIGSIVVRHYYLFPLLEPTGHMITLRGEDPGGEWKFRHDSLEAMFGLPARPR</sequence>
<evidence type="ECO:0000259" key="1">
    <source>
        <dbReference type="PROSITE" id="PS51737"/>
    </source>
</evidence>
<dbReference type="InterPro" id="IPR038109">
    <property type="entry name" value="DNA_bind_recomb_sf"/>
</dbReference>
<dbReference type="InterPro" id="IPR006119">
    <property type="entry name" value="Resolv_N"/>
</dbReference>
<dbReference type="Pfam" id="PF00239">
    <property type="entry name" value="Resolvase"/>
    <property type="match status" value="1"/>
</dbReference>
<organism evidence="2 3">
    <name type="scientific">Massilia aquatica</name>
    <dbReference type="NCBI Taxonomy" id="2609000"/>
    <lineage>
        <taxon>Bacteria</taxon>
        <taxon>Pseudomonadati</taxon>
        <taxon>Pseudomonadota</taxon>
        <taxon>Betaproteobacteria</taxon>
        <taxon>Burkholderiales</taxon>
        <taxon>Oxalobacteraceae</taxon>
        <taxon>Telluria group</taxon>
        <taxon>Massilia</taxon>
    </lineage>
</organism>
<dbReference type="SUPFAM" id="SSF53041">
    <property type="entry name" value="Resolvase-like"/>
    <property type="match status" value="1"/>
</dbReference>